<organism evidence="2 3">
    <name type="scientific">Boletus reticuloceps</name>
    <dbReference type="NCBI Taxonomy" id="495285"/>
    <lineage>
        <taxon>Eukaryota</taxon>
        <taxon>Fungi</taxon>
        <taxon>Dikarya</taxon>
        <taxon>Basidiomycota</taxon>
        <taxon>Agaricomycotina</taxon>
        <taxon>Agaricomycetes</taxon>
        <taxon>Agaricomycetidae</taxon>
        <taxon>Boletales</taxon>
        <taxon>Boletineae</taxon>
        <taxon>Boletaceae</taxon>
        <taxon>Boletoideae</taxon>
        <taxon>Boletus</taxon>
    </lineage>
</organism>
<proteinExistence type="predicted"/>
<protein>
    <submittedName>
        <fullName evidence="2">Uncharacterized protein</fullName>
    </submittedName>
</protein>
<gene>
    <name evidence="2" type="ORF">JVT61DRAFT_4286</name>
</gene>
<keyword evidence="3" id="KW-1185">Reference proteome</keyword>
<dbReference type="AlphaFoldDB" id="A0A8I2YME8"/>
<dbReference type="OrthoDB" id="2686190at2759"/>
<dbReference type="Proteomes" id="UP000683000">
    <property type="component" value="Unassembled WGS sequence"/>
</dbReference>
<evidence type="ECO:0000313" key="2">
    <source>
        <dbReference type="EMBL" id="KAG6374267.1"/>
    </source>
</evidence>
<evidence type="ECO:0000313" key="3">
    <source>
        <dbReference type="Proteomes" id="UP000683000"/>
    </source>
</evidence>
<name>A0A8I2YME8_9AGAM</name>
<reference evidence="2" key="1">
    <citation type="submission" date="2021-03" db="EMBL/GenBank/DDBJ databases">
        <title>Evolutionary innovations through gain and loss of genes in the ectomycorrhizal Boletales.</title>
        <authorList>
            <person name="Wu G."/>
            <person name="Miyauchi S."/>
            <person name="Morin E."/>
            <person name="Yang Z.-L."/>
            <person name="Xu J."/>
            <person name="Martin F.M."/>
        </authorList>
    </citation>
    <scope>NUCLEOTIDE SEQUENCE</scope>
    <source>
        <strain evidence="2">BR01</strain>
    </source>
</reference>
<feature type="region of interest" description="Disordered" evidence="1">
    <location>
        <begin position="1"/>
        <end position="22"/>
    </location>
</feature>
<dbReference type="EMBL" id="JAGFBS010000018">
    <property type="protein sequence ID" value="KAG6374267.1"/>
    <property type="molecule type" value="Genomic_DNA"/>
</dbReference>
<evidence type="ECO:0000256" key="1">
    <source>
        <dbReference type="SAM" id="MobiDB-lite"/>
    </source>
</evidence>
<accession>A0A8I2YME8</accession>
<comment type="caution">
    <text evidence="2">The sequence shown here is derived from an EMBL/GenBank/DDBJ whole genome shotgun (WGS) entry which is preliminary data.</text>
</comment>
<sequence length="243" mass="26737">MLSWPHISDGSKPPQGPPWQNHSAKGLASFTAFCEEKCVFNKLKQVIPPYPRSSPVEGIGGPVDSFACTADKSCLYSVKDYFLMQCYSREKHKGPAMSEICSGSTKVQMLFTGVGRVCFEVSPLVAVAGHDNLKVAITRTLFALHEANESHFPAVEDHTPPPLIQAMDWDNFHLELCADQQTCDPIIVLKNRHKENEHSGIFICLWHLVISYAKLAASCLDGHPQQLTATKMLIYGSAIPAIG</sequence>